<dbReference type="InterPro" id="IPR036390">
    <property type="entry name" value="WH_DNA-bd_sf"/>
</dbReference>
<dbReference type="EMBL" id="JABXBU010002072">
    <property type="protein sequence ID" value="KAF8777159.1"/>
    <property type="molecule type" value="Genomic_DNA"/>
</dbReference>
<dbReference type="SUPFAM" id="SSF46785">
    <property type="entry name" value="Winged helix' DNA-binding domain"/>
    <property type="match status" value="1"/>
</dbReference>
<sequence length="70" mass="8337">MAYTYRFFKVVTFSRMEIRDHEWIKMAEPDLFPKLSPSLLHIKKVGSDLITWMMKNLDVEDQTEALHLGH</sequence>
<organism evidence="2 3">
    <name type="scientific">Argiope bruennichi</name>
    <name type="common">Wasp spider</name>
    <name type="synonym">Aranea bruennichi</name>
    <dbReference type="NCBI Taxonomy" id="94029"/>
    <lineage>
        <taxon>Eukaryota</taxon>
        <taxon>Metazoa</taxon>
        <taxon>Ecdysozoa</taxon>
        <taxon>Arthropoda</taxon>
        <taxon>Chelicerata</taxon>
        <taxon>Arachnida</taxon>
        <taxon>Araneae</taxon>
        <taxon>Araneomorphae</taxon>
        <taxon>Entelegynae</taxon>
        <taxon>Araneoidea</taxon>
        <taxon>Araneidae</taxon>
        <taxon>Argiope</taxon>
    </lineage>
</organism>
<name>A0A8T0ET14_ARGBR</name>
<keyword evidence="3" id="KW-1185">Reference proteome</keyword>
<reference evidence="2" key="1">
    <citation type="journal article" date="2020" name="bioRxiv">
        <title>Chromosome-level reference genome of the European wasp spider Argiope bruennichi: a resource for studies on range expansion and evolutionary adaptation.</title>
        <authorList>
            <person name="Sheffer M.M."/>
            <person name="Hoppe A."/>
            <person name="Krehenwinkel H."/>
            <person name="Uhl G."/>
            <person name="Kuss A.W."/>
            <person name="Jensen L."/>
            <person name="Jensen C."/>
            <person name="Gillespie R.G."/>
            <person name="Hoff K.J."/>
            <person name="Prost S."/>
        </authorList>
    </citation>
    <scope>NUCLEOTIDE SEQUENCE</scope>
</reference>
<proteinExistence type="predicted"/>
<dbReference type="Gene3D" id="1.10.10.10">
    <property type="entry name" value="Winged helix-like DNA-binding domain superfamily/Winged helix DNA-binding domain"/>
    <property type="match status" value="1"/>
</dbReference>
<evidence type="ECO:0000259" key="1">
    <source>
        <dbReference type="PROSITE" id="PS50186"/>
    </source>
</evidence>
<dbReference type="GO" id="GO:0035556">
    <property type="term" value="P:intracellular signal transduction"/>
    <property type="evidence" value="ECO:0007669"/>
    <property type="project" value="InterPro"/>
</dbReference>
<reference evidence="2" key="2">
    <citation type="submission" date="2020-06" db="EMBL/GenBank/DDBJ databases">
        <authorList>
            <person name="Sheffer M."/>
        </authorList>
    </citation>
    <scope>NUCLEOTIDE SEQUENCE</scope>
</reference>
<protein>
    <recommendedName>
        <fullName evidence="1">DEP domain-containing protein</fullName>
    </recommendedName>
</protein>
<dbReference type="Proteomes" id="UP000807504">
    <property type="component" value="Unassembled WGS sequence"/>
</dbReference>
<dbReference type="AlphaFoldDB" id="A0A8T0ET14"/>
<dbReference type="PROSITE" id="PS50186">
    <property type="entry name" value="DEP"/>
    <property type="match status" value="1"/>
</dbReference>
<feature type="domain" description="DEP" evidence="1">
    <location>
        <begin position="45"/>
        <end position="70"/>
    </location>
</feature>
<evidence type="ECO:0000313" key="2">
    <source>
        <dbReference type="EMBL" id="KAF8777159.1"/>
    </source>
</evidence>
<accession>A0A8T0ET14</accession>
<dbReference type="InterPro" id="IPR000591">
    <property type="entry name" value="DEP_dom"/>
</dbReference>
<gene>
    <name evidence="2" type="ORF">HNY73_014075</name>
</gene>
<dbReference type="InterPro" id="IPR036388">
    <property type="entry name" value="WH-like_DNA-bd_sf"/>
</dbReference>
<evidence type="ECO:0000313" key="3">
    <source>
        <dbReference type="Proteomes" id="UP000807504"/>
    </source>
</evidence>
<comment type="caution">
    <text evidence="2">The sequence shown here is derived from an EMBL/GenBank/DDBJ whole genome shotgun (WGS) entry which is preliminary data.</text>
</comment>